<gene>
    <name evidence="2" type="ORF">GALL_498440</name>
</gene>
<accession>A0A1J5PBI8</accession>
<sequence length="193" mass="21429">MVAEGRGEQLMHPATDALDLDAVIEAEQQDGDGHAERDREIGSRHDAQIHVFWIMAGGGARRLPDARQEVDGDQVHQVHHHDPDEGDERQRSDELARLGVAHDAARLLIDELDQEFHCRLHPPRLAAGHVLGHAPQHITGNDAEQHREKNRVDVDDAKVDHPGARTAGPLREVVDDVFACRDGVLFCSHDRSV</sequence>
<evidence type="ECO:0000256" key="1">
    <source>
        <dbReference type="SAM" id="MobiDB-lite"/>
    </source>
</evidence>
<comment type="caution">
    <text evidence="2">The sequence shown here is derived from an EMBL/GenBank/DDBJ whole genome shotgun (WGS) entry which is preliminary data.</text>
</comment>
<proteinExistence type="predicted"/>
<dbReference type="EMBL" id="MLJW01005232">
    <property type="protein sequence ID" value="OIQ68562.1"/>
    <property type="molecule type" value="Genomic_DNA"/>
</dbReference>
<dbReference type="AlphaFoldDB" id="A0A1J5PBI8"/>
<evidence type="ECO:0000313" key="2">
    <source>
        <dbReference type="EMBL" id="OIQ68562.1"/>
    </source>
</evidence>
<protein>
    <submittedName>
        <fullName evidence="2">Uncharacterized protein</fullName>
    </submittedName>
</protein>
<reference evidence="2" key="1">
    <citation type="submission" date="2016-10" db="EMBL/GenBank/DDBJ databases">
        <title>Sequence of Gallionella enrichment culture.</title>
        <authorList>
            <person name="Poehlein A."/>
            <person name="Muehling M."/>
            <person name="Daniel R."/>
        </authorList>
    </citation>
    <scope>NUCLEOTIDE SEQUENCE</scope>
</reference>
<organism evidence="2">
    <name type="scientific">mine drainage metagenome</name>
    <dbReference type="NCBI Taxonomy" id="410659"/>
    <lineage>
        <taxon>unclassified sequences</taxon>
        <taxon>metagenomes</taxon>
        <taxon>ecological metagenomes</taxon>
    </lineage>
</organism>
<name>A0A1J5PBI8_9ZZZZ</name>
<feature type="region of interest" description="Disordered" evidence="1">
    <location>
        <begin position="69"/>
        <end position="92"/>
    </location>
</feature>